<dbReference type="Gene3D" id="3.90.550.10">
    <property type="entry name" value="Spore Coat Polysaccharide Biosynthesis Protein SpsA, Chain A"/>
    <property type="match status" value="1"/>
</dbReference>
<organism evidence="1 2">
    <name type="scientific">Saccharopolyspora taberi</name>
    <dbReference type="NCBI Taxonomy" id="60895"/>
    <lineage>
        <taxon>Bacteria</taxon>
        <taxon>Bacillati</taxon>
        <taxon>Actinomycetota</taxon>
        <taxon>Actinomycetes</taxon>
        <taxon>Pseudonocardiales</taxon>
        <taxon>Pseudonocardiaceae</taxon>
        <taxon>Saccharopolyspora</taxon>
    </lineage>
</organism>
<dbReference type="InterPro" id="IPR018641">
    <property type="entry name" value="Trfase_1_rSAM/seldom-assoc"/>
</dbReference>
<dbReference type="SUPFAM" id="SSF53448">
    <property type="entry name" value="Nucleotide-diphospho-sugar transferases"/>
    <property type="match status" value="1"/>
</dbReference>
<dbReference type="Pfam" id="PF09837">
    <property type="entry name" value="DUF2064"/>
    <property type="match status" value="1"/>
</dbReference>
<dbReference type="PANTHER" id="PTHR36529:SF1">
    <property type="entry name" value="GLYCOSYLTRANSFERASE"/>
    <property type="match status" value="1"/>
</dbReference>
<dbReference type="Proteomes" id="UP001500979">
    <property type="component" value="Unassembled WGS sequence"/>
</dbReference>
<evidence type="ECO:0000313" key="1">
    <source>
        <dbReference type="EMBL" id="GAA2795411.1"/>
    </source>
</evidence>
<dbReference type="PANTHER" id="PTHR36529">
    <property type="entry name" value="SLL1095 PROTEIN"/>
    <property type="match status" value="1"/>
</dbReference>
<protein>
    <submittedName>
        <fullName evidence="1">DUF2064 domain-containing protein</fullName>
    </submittedName>
</protein>
<dbReference type="RefSeq" id="WP_344680591.1">
    <property type="nucleotide sequence ID" value="NZ_BAAAUX010000014.1"/>
</dbReference>
<reference evidence="1 2" key="1">
    <citation type="journal article" date="2019" name="Int. J. Syst. Evol. Microbiol.">
        <title>The Global Catalogue of Microorganisms (GCM) 10K type strain sequencing project: providing services to taxonomists for standard genome sequencing and annotation.</title>
        <authorList>
            <consortium name="The Broad Institute Genomics Platform"/>
            <consortium name="The Broad Institute Genome Sequencing Center for Infectious Disease"/>
            <person name="Wu L."/>
            <person name="Ma J."/>
        </authorList>
    </citation>
    <scope>NUCLEOTIDE SEQUENCE [LARGE SCALE GENOMIC DNA]</scope>
    <source>
        <strain evidence="1 2">JCM 9383</strain>
    </source>
</reference>
<gene>
    <name evidence="1" type="ORF">GCM10010470_33010</name>
</gene>
<sequence>MTALLVVAKAPVPGQAKTRLCPPLTPAQAAEVAAASLLDTLDAVTATPGVRPVAAMTGDLGAATGGGALRAALRSWTVLGQRGETFGQRLAAAHADTSAALPGVPVLQVGMDTPQVTADLLTDACSRLATADAVLGLAEDGGWWAVGFRDPRHSALLEDVPTSRDDTGSRTLAALRQRGLRVEPLPRLSDVDTVEDAARVAELVPRSRFAASLPAGALR</sequence>
<dbReference type="InterPro" id="IPR029044">
    <property type="entry name" value="Nucleotide-diphossugar_trans"/>
</dbReference>
<proteinExistence type="predicted"/>
<name>A0ABN3VDW5_9PSEU</name>
<comment type="caution">
    <text evidence="1">The sequence shown here is derived from an EMBL/GenBank/DDBJ whole genome shotgun (WGS) entry which is preliminary data.</text>
</comment>
<accession>A0ABN3VDW5</accession>
<keyword evidence="2" id="KW-1185">Reference proteome</keyword>
<evidence type="ECO:0000313" key="2">
    <source>
        <dbReference type="Proteomes" id="UP001500979"/>
    </source>
</evidence>
<dbReference type="EMBL" id="BAAAUX010000014">
    <property type="protein sequence ID" value="GAA2795411.1"/>
    <property type="molecule type" value="Genomic_DNA"/>
</dbReference>